<dbReference type="Pfam" id="PF08044">
    <property type="entry name" value="DUF1707"/>
    <property type="match status" value="1"/>
</dbReference>
<gene>
    <name evidence="2" type="ORF">FGL95_11635</name>
</gene>
<evidence type="ECO:0000313" key="3">
    <source>
        <dbReference type="Proteomes" id="UP000535543"/>
    </source>
</evidence>
<comment type="caution">
    <text evidence="2">The sequence shown here is derived from an EMBL/GenBank/DDBJ whole genome shotgun (WGS) entry which is preliminary data.</text>
</comment>
<dbReference type="Proteomes" id="UP000535543">
    <property type="component" value="Unassembled WGS sequence"/>
</dbReference>
<protein>
    <submittedName>
        <fullName evidence="2">DUF1707 domain-containing protein</fullName>
    </submittedName>
</protein>
<evidence type="ECO:0000259" key="1">
    <source>
        <dbReference type="Pfam" id="PF08044"/>
    </source>
</evidence>
<evidence type="ECO:0000313" key="2">
    <source>
        <dbReference type="EMBL" id="NMN95685.1"/>
    </source>
</evidence>
<proteinExistence type="predicted"/>
<dbReference type="AlphaFoldDB" id="A0A848K9U9"/>
<name>A0A848K9U9_9NOCA</name>
<feature type="domain" description="DUF1707" evidence="1">
    <location>
        <begin position="6"/>
        <end position="58"/>
    </location>
</feature>
<keyword evidence="3" id="KW-1185">Reference proteome</keyword>
<sequence>MEARDLRVSDAEREHVGRLLQRAVGRGMLSLGEFTERMDTALAAKTRGELNVVLADLPGLRLVDESTGTRAAAQVQPGDPHVLRGRLSSLERKGPWRVPAALATKTQMASVTLDFTKAIIDSQVVELSLDDYCSSHTLIVPPDATVDVNGLDLIGGSVKTKVGNGPPLGHPHIVVTGRLRFGSITIKRPGGWKKLLTQQQ</sequence>
<dbReference type="InterPro" id="IPR012551">
    <property type="entry name" value="DUF1707_SHOCT-like"/>
</dbReference>
<dbReference type="PANTHER" id="PTHR40763:SF5">
    <property type="entry name" value="MEMBRANE PROTEIN"/>
    <property type="match status" value="1"/>
</dbReference>
<dbReference type="RefSeq" id="WP_169586775.1">
    <property type="nucleotide sequence ID" value="NZ_VCQU01000003.1"/>
</dbReference>
<dbReference type="PANTHER" id="PTHR40763">
    <property type="entry name" value="MEMBRANE PROTEIN-RELATED"/>
    <property type="match status" value="1"/>
</dbReference>
<accession>A0A848K9U9</accession>
<reference evidence="2 3" key="1">
    <citation type="submission" date="2019-05" db="EMBL/GenBank/DDBJ databases">
        <authorList>
            <person name="Lee S.D."/>
        </authorList>
    </citation>
    <scope>NUCLEOTIDE SEQUENCE [LARGE SCALE GENOMIC DNA]</scope>
    <source>
        <strain evidence="2 3">YC2-7</strain>
    </source>
</reference>
<dbReference type="EMBL" id="VCQU01000003">
    <property type="protein sequence ID" value="NMN95685.1"/>
    <property type="molecule type" value="Genomic_DNA"/>
</dbReference>
<organism evidence="2 3">
    <name type="scientific">Antrihabitans stalactiti</name>
    <dbReference type="NCBI Taxonomy" id="2584121"/>
    <lineage>
        <taxon>Bacteria</taxon>
        <taxon>Bacillati</taxon>
        <taxon>Actinomycetota</taxon>
        <taxon>Actinomycetes</taxon>
        <taxon>Mycobacteriales</taxon>
        <taxon>Nocardiaceae</taxon>
        <taxon>Antrihabitans</taxon>
    </lineage>
</organism>
<reference evidence="2 3" key="2">
    <citation type="submission" date="2020-06" db="EMBL/GenBank/DDBJ databases">
        <title>Antribacter stalactiti gen. nov., sp. nov., a new member of the family Nacardiaceae isolated from a cave.</title>
        <authorList>
            <person name="Kim I.S."/>
        </authorList>
    </citation>
    <scope>NUCLEOTIDE SEQUENCE [LARGE SCALE GENOMIC DNA]</scope>
    <source>
        <strain evidence="2 3">YC2-7</strain>
    </source>
</reference>